<evidence type="ECO:0000313" key="2">
    <source>
        <dbReference type="Proteomes" id="UP000238296"/>
    </source>
</evidence>
<dbReference type="AlphaFoldDB" id="A0A2S8BBP0"/>
<organism evidence="1 2">
    <name type="scientific">Mycobacterium talmoniae</name>
    <dbReference type="NCBI Taxonomy" id="1858794"/>
    <lineage>
        <taxon>Bacteria</taxon>
        <taxon>Bacillati</taxon>
        <taxon>Actinomycetota</taxon>
        <taxon>Actinomycetes</taxon>
        <taxon>Mycobacteriales</taxon>
        <taxon>Mycobacteriaceae</taxon>
        <taxon>Mycobacterium</taxon>
    </lineage>
</organism>
<sequence length="99" mass="10719">MCGFSGRPAISRAEARFNAGYSVSPTRTYSAPESRSAMIGVSPIWPDGLRNDISRAPRQTTTAADTEATTASACRRLGSTSIRTRQRVNASAVRRAKNW</sequence>
<reference evidence="1 2" key="1">
    <citation type="journal article" date="2017" name="Int. J. Syst. Evol. Microbiol.">
        <title>Mycobacterium talmoniae sp. nov., a slowly growing mycobacterium isolated from human respiratory samples.</title>
        <authorList>
            <person name="Davidson R.M."/>
            <person name="DeGroote M.A."/>
            <person name="Marola J.L."/>
            <person name="Buss S."/>
            <person name="Jones V."/>
            <person name="McNeil M.R."/>
            <person name="Freifeld A.G."/>
            <person name="Elaine Epperson L."/>
            <person name="Hasan N.A."/>
            <person name="Jackson M."/>
            <person name="Iwen P.C."/>
            <person name="Salfinger M."/>
            <person name="Strong M."/>
        </authorList>
    </citation>
    <scope>NUCLEOTIDE SEQUENCE [LARGE SCALE GENOMIC DNA]</scope>
    <source>
        <strain evidence="1 2">ATCC BAA-2683</strain>
    </source>
</reference>
<dbReference type="Proteomes" id="UP000238296">
    <property type="component" value="Unassembled WGS sequence"/>
</dbReference>
<comment type="caution">
    <text evidence="1">The sequence shown here is derived from an EMBL/GenBank/DDBJ whole genome shotgun (WGS) entry which is preliminary data.</text>
</comment>
<evidence type="ECO:0000313" key="1">
    <source>
        <dbReference type="EMBL" id="PQM44069.1"/>
    </source>
</evidence>
<name>A0A2S8BBP0_9MYCO</name>
<gene>
    <name evidence="1" type="ORF">C1Y40_05772</name>
</gene>
<protein>
    <submittedName>
        <fullName evidence="1">Uncharacterized protein</fullName>
    </submittedName>
</protein>
<proteinExistence type="predicted"/>
<accession>A0A2S8BBP0</accession>
<dbReference type="EMBL" id="PPEA01001003">
    <property type="protein sequence ID" value="PQM44069.1"/>
    <property type="molecule type" value="Genomic_DNA"/>
</dbReference>